<sequence>CELANKHKLGKTITNIIREHHGTGLVSYFYKKAKKDSNTSIRSIPESDFRYPGPKPQTKEAGLVLLGDVVEASSRMLTNPTPSRIRTLVKERIVQVLSDGQLDECELTLSDLNNISESFIRILNGIFHQRIDYPEPVIKEDNNRKKNNGDTDRKQTEKNNGRLSASAAGFTQYIGKS</sequence>
<name>X1UAX6_9ZZZZ</name>
<dbReference type="InterPro" id="IPR052722">
    <property type="entry name" value="PgpH_phosphodiesterase"/>
</dbReference>
<reference evidence="2" key="1">
    <citation type="journal article" date="2014" name="Front. Microbiol.">
        <title>High frequency of phylogenetically diverse reductive dehalogenase-homologous genes in deep subseafloor sedimentary metagenomes.</title>
        <authorList>
            <person name="Kawai M."/>
            <person name="Futagami T."/>
            <person name="Toyoda A."/>
            <person name="Takaki Y."/>
            <person name="Nishi S."/>
            <person name="Hori S."/>
            <person name="Arai W."/>
            <person name="Tsubouchi T."/>
            <person name="Morono Y."/>
            <person name="Uchiyama I."/>
            <person name="Ito T."/>
            <person name="Fujiyama A."/>
            <person name="Inagaki F."/>
            <person name="Takami H."/>
        </authorList>
    </citation>
    <scope>NUCLEOTIDE SEQUENCE</scope>
    <source>
        <strain evidence="2">Expedition CK06-06</strain>
    </source>
</reference>
<evidence type="ECO:0000313" key="2">
    <source>
        <dbReference type="EMBL" id="GAJ00757.1"/>
    </source>
</evidence>
<dbReference type="EMBL" id="BARW01018609">
    <property type="protein sequence ID" value="GAJ00757.1"/>
    <property type="molecule type" value="Genomic_DNA"/>
</dbReference>
<proteinExistence type="predicted"/>
<evidence type="ECO:0000256" key="1">
    <source>
        <dbReference type="SAM" id="MobiDB-lite"/>
    </source>
</evidence>
<evidence type="ECO:0008006" key="3">
    <source>
        <dbReference type="Google" id="ProtNLM"/>
    </source>
</evidence>
<gene>
    <name evidence="2" type="ORF">S12H4_31825</name>
</gene>
<comment type="caution">
    <text evidence="2">The sequence shown here is derived from an EMBL/GenBank/DDBJ whole genome shotgun (WGS) entry which is preliminary data.</text>
</comment>
<accession>X1UAX6</accession>
<feature type="compositionally biased region" description="Basic and acidic residues" evidence="1">
    <location>
        <begin position="138"/>
        <end position="160"/>
    </location>
</feature>
<dbReference type="PANTHER" id="PTHR36442">
    <property type="entry name" value="CYCLIC-DI-AMP PHOSPHODIESTERASE PGPH"/>
    <property type="match status" value="1"/>
</dbReference>
<feature type="region of interest" description="Disordered" evidence="1">
    <location>
        <begin position="138"/>
        <end position="168"/>
    </location>
</feature>
<dbReference type="PANTHER" id="PTHR36442:SF1">
    <property type="entry name" value="CYCLIC-DI-AMP PHOSPHODIESTERASE PGPH"/>
    <property type="match status" value="1"/>
</dbReference>
<organism evidence="2">
    <name type="scientific">marine sediment metagenome</name>
    <dbReference type="NCBI Taxonomy" id="412755"/>
    <lineage>
        <taxon>unclassified sequences</taxon>
        <taxon>metagenomes</taxon>
        <taxon>ecological metagenomes</taxon>
    </lineage>
</organism>
<dbReference type="AlphaFoldDB" id="X1UAX6"/>
<feature type="non-terminal residue" evidence="2">
    <location>
        <position position="1"/>
    </location>
</feature>
<protein>
    <recommendedName>
        <fullName evidence="3">HD domain-containing protein</fullName>
    </recommendedName>
</protein>